<sequence length="64" mass="6611">MATPRRHHLSSAATSAVETASWYVAMCVVVLVLVSALRESVAPAVADAEAAFSAAAEHFRAAAL</sequence>
<reference evidence="2 3" key="1">
    <citation type="journal article" date="2020" name="Nat. Food">
        <title>A phased Vanilla planifolia genome enables genetic improvement of flavour and production.</title>
        <authorList>
            <person name="Hasing T."/>
            <person name="Tang H."/>
            <person name="Brym M."/>
            <person name="Khazi F."/>
            <person name="Huang T."/>
            <person name="Chambers A.H."/>
        </authorList>
    </citation>
    <scope>NUCLEOTIDE SEQUENCE [LARGE SCALE GENOMIC DNA]</scope>
    <source>
        <tissue evidence="2">Leaf</tissue>
    </source>
</reference>
<dbReference type="EMBL" id="JADCNM010000053">
    <property type="protein sequence ID" value="KAG0451645.1"/>
    <property type="molecule type" value="Genomic_DNA"/>
</dbReference>
<gene>
    <name evidence="2" type="ORF">HPP92_026163</name>
</gene>
<proteinExistence type="predicted"/>
<dbReference type="AlphaFoldDB" id="A0A835U8B2"/>
<evidence type="ECO:0000313" key="3">
    <source>
        <dbReference type="Proteomes" id="UP000639772"/>
    </source>
</evidence>
<keyword evidence="1" id="KW-1133">Transmembrane helix</keyword>
<comment type="caution">
    <text evidence="2">The sequence shown here is derived from an EMBL/GenBank/DDBJ whole genome shotgun (WGS) entry which is preliminary data.</text>
</comment>
<keyword evidence="1" id="KW-0812">Transmembrane</keyword>
<accession>A0A835U8B2</accession>
<evidence type="ECO:0000256" key="1">
    <source>
        <dbReference type="SAM" id="Phobius"/>
    </source>
</evidence>
<feature type="transmembrane region" description="Helical" evidence="1">
    <location>
        <begin position="20"/>
        <end position="37"/>
    </location>
</feature>
<name>A0A835U8B2_VANPL</name>
<keyword evidence="1" id="KW-0472">Membrane</keyword>
<organism evidence="2 3">
    <name type="scientific">Vanilla planifolia</name>
    <name type="common">Vanilla</name>
    <dbReference type="NCBI Taxonomy" id="51239"/>
    <lineage>
        <taxon>Eukaryota</taxon>
        <taxon>Viridiplantae</taxon>
        <taxon>Streptophyta</taxon>
        <taxon>Embryophyta</taxon>
        <taxon>Tracheophyta</taxon>
        <taxon>Spermatophyta</taxon>
        <taxon>Magnoliopsida</taxon>
        <taxon>Liliopsida</taxon>
        <taxon>Asparagales</taxon>
        <taxon>Orchidaceae</taxon>
        <taxon>Vanilloideae</taxon>
        <taxon>Vanilleae</taxon>
        <taxon>Vanilla</taxon>
    </lineage>
</organism>
<protein>
    <submittedName>
        <fullName evidence="2">Uncharacterized protein</fullName>
    </submittedName>
</protein>
<evidence type="ECO:0000313" key="2">
    <source>
        <dbReference type="EMBL" id="KAG0451645.1"/>
    </source>
</evidence>
<dbReference type="Proteomes" id="UP000639772">
    <property type="component" value="Unassembled WGS sequence"/>
</dbReference>